<keyword evidence="3" id="KW-0378">Hydrolase</keyword>
<dbReference type="RefSeq" id="WP_074734059.1">
    <property type="nucleotide sequence ID" value="NZ_FNNP01000001.1"/>
</dbReference>
<evidence type="ECO:0000256" key="3">
    <source>
        <dbReference type="ARBA" id="ARBA00022801"/>
    </source>
</evidence>
<dbReference type="PROSITE" id="PS51935">
    <property type="entry name" value="NLPC_P60"/>
    <property type="match status" value="1"/>
</dbReference>
<keyword evidence="4" id="KW-0788">Thiol protease</keyword>
<evidence type="ECO:0000256" key="1">
    <source>
        <dbReference type="ARBA" id="ARBA00007074"/>
    </source>
</evidence>
<dbReference type="AlphaFoldDB" id="A0A1H2SCA6"/>
<dbReference type="STRING" id="985054.SAMN05444358_101411"/>
<evidence type="ECO:0000313" key="7">
    <source>
        <dbReference type="Proteomes" id="UP000183400"/>
    </source>
</evidence>
<keyword evidence="2" id="KW-0645">Protease</keyword>
<name>A0A1H2SCA6_9RHOB</name>
<dbReference type="GO" id="GO:0006508">
    <property type="term" value="P:proteolysis"/>
    <property type="evidence" value="ECO:0007669"/>
    <property type="project" value="UniProtKB-KW"/>
</dbReference>
<dbReference type="Gene3D" id="3.90.1720.10">
    <property type="entry name" value="endopeptidase domain like (from Nostoc punctiforme)"/>
    <property type="match status" value="1"/>
</dbReference>
<dbReference type="Pfam" id="PF00877">
    <property type="entry name" value="NLPC_P60"/>
    <property type="match status" value="1"/>
</dbReference>
<comment type="similarity">
    <text evidence="1">Belongs to the peptidase C40 family.</text>
</comment>
<dbReference type="SUPFAM" id="SSF54001">
    <property type="entry name" value="Cysteine proteinases"/>
    <property type="match status" value="1"/>
</dbReference>
<dbReference type="OrthoDB" id="6058745at2"/>
<feature type="domain" description="NlpC/P60" evidence="5">
    <location>
        <begin position="1"/>
        <end position="142"/>
    </location>
</feature>
<reference evidence="7" key="1">
    <citation type="submission" date="2016-10" db="EMBL/GenBank/DDBJ databases">
        <authorList>
            <person name="Varghese N."/>
            <person name="Submissions S."/>
        </authorList>
    </citation>
    <scope>NUCLEOTIDE SEQUENCE [LARGE SCALE GENOMIC DNA]</scope>
    <source>
        <strain evidence="7">DSM 27839</strain>
    </source>
</reference>
<evidence type="ECO:0000313" key="6">
    <source>
        <dbReference type="EMBL" id="SDW28619.1"/>
    </source>
</evidence>
<organism evidence="6 7">
    <name type="scientific">Ruegeria halocynthiae</name>
    <dbReference type="NCBI Taxonomy" id="985054"/>
    <lineage>
        <taxon>Bacteria</taxon>
        <taxon>Pseudomonadati</taxon>
        <taxon>Pseudomonadota</taxon>
        <taxon>Alphaproteobacteria</taxon>
        <taxon>Rhodobacterales</taxon>
        <taxon>Roseobacteraceae</taxon>
        <taxon>Ruegeria</taxon>
    </lineage>
</organism>
<dbReference type="GO" id="GO:0008234">
    <property type="term" value="F:cysteine-type peptidase activity"/>
    <property type="evidence" value="ECO:0007669"/>
    <property type="project" value="UniProtKB-KW"/>
</dbReference>
<dbReference type="InterPro" id="IPR000064">
    <property type="entry name" value="NLP_P60_dom"/>
</dbReference>
<gene>
    <name evidence="6" type="ORF">SAMN05444358_101411</name>
</gene>
<dbReference type="InterPro" id="IPR038765">
    <property type="entry name" value="Papain-like_cys_pep_sf"/>
</dbReference>
<keyword evidence="7" id="KW-1185">Reference proteome</keyword>
<dbReference type="Proteomes" id="UP000183400">
    <property type="component" value="Unassembled WGS sequence"/>
</dbReference>
<evidence type="ECO:0000256" key="4">
    <source>
        <dbReference type="ARBA" id="ARBA00022807"/>
    </source>
</evidence>
<dbReference type="InterPro" id="IPR011929">
    <property type="entry name" value="Phage_pept_NlpC/P60"/>
</dbReference>
<proteinExistence type="inferred from homology"/>
<evidence type="ECO:0000256" key="2">
    <source>
        <dbReference type="ARBA" id="ARBA00022670"/>
    </source>
</evidence>
<accession>A0A1H2SCA6</accession>
<sequence>MRTKQDIVKEARAWLGTPYVHQASVCGAGADCLGLLRGVWRSVMGHEPEAVPVYSMDWSEPQGEERMWAAARRHLIEKSPEKMAKGDVLLFRMRDAAVAKHLGIVSARDPMRFIHAYTGHGVVENTLSEPWRRRVVACFEFPLEDL</sequence>
<protein>
    <submittedName>
        <fullName evidence="6">Putative phage cell wall peptidase, NlpC/P60 family</fullName>
    </submittedName>
</protein>
<dbReference type="NCBIfam" id="TIGR02219">
    <property type="entry name" value="phage_NlpC_fam"/>
    <property type="match status" value="1"/>
</dbReference>
<evidence type="ECO:0000259" key="5">
    <source>
        <dbReference type="PROSITE" id="PS51935"/>
    </source>
</evidence>
<dbReference type="EMBL" id="FNNP01000001">
    <property type="protein sequence ID" value="SDW28619.1"/>
    <property type="molecule type" value="Genomic_DNA"/>
</dbReference>